<evidence type="ECO:0000256" key="1">
    <source>
        <dbReference type="ARBA" id="ARBA00022612"/>
    </source>
</evidence>
<organism evidence="3 4">
    <name type="scientific">Termititenax aidoneus</name>
    <dbReference type="NCBI Taxonomy" id="2218524"/>
    <lineage>
        <taxon>Bacteria</taxon>
        <taxon>Bacillati</taxon>
        <taxon>Candidatus Margulisiibacteriota</taxon>
        <taxon>Candidatus Termititenacia</taxon>
        <taxon>Candidatus Termititenacales</taxon>
        <taxon>Candidatus Termititenacaceae</taxon>
        <taxon>Candidatus Termititenax</taxon>
    </lineage>
</organism>
<proteinExistence type="predicted"/>
<dbReference type="Pfam" id="PF03237">
    <property type="entry name" value="Terminase_6N"/>
    <property type="match status" value="1"/>
</dbReference>
<dbReference type="EMBL" id="BGZN01000058">
    <property type="protein sequence ID" value="GBR74602.1"/>
    <property type="molecule type" value="Genomic_DNA"/>
</dbReference>
<sequence length="457" mass="52085">MLKRSEKNTINIVTYNELCRRSYLDYLQRVWYGAYNPAGFHELICKHLEAVERGKIKRLIINLPPQFGKSWTISDKFPSWYLARHPDRRVIAVSYGDDLAYRFGKNNRVAVEEFGYIFGAYLSKEKAQMQNWETTCGGGMIATGIGGAITGHGAYMLLVDDPIKNRQEADSPTYRARIWNEYRNTLLTRLHPDGAIIIVMTRWHEHDLCGLLLESEQDNWTVLSLPCLAEDNDLLGRERGAPLWPEYGYTADWAAKRKKSIGSVAWAGLYQQRPAPQEGSIIRRSWIKTYKQLPAKIDKWLLSWDMTFDGGEASDYVVGQVWAKSGSEYYLVDQIREKLSYTESKKAFKTLAAKYPQARSKLVEKKANGAAIIDDLKKDISGIIPVTPTESKVSRTNAVSPLFEAGNVYVPEAAPWVYDYIEELITFPNAAHDDQVDATTQALNYLDKKSKELFFSF</sequence>
<dbReference type="Proteomes" id="UP000269352">
    <property type="component" value="Unassembled WGS sequence"/>
</dbReference>
<reference evidence="3 4" key="1">
    <citation type="journal article" date="2019" name="ISME J.">
        <title>Genome analyses of uncultured TG2/ZB3 bacteria in 'Margulisbacteria' specifically attached to ectosymbiotic spirochetes of protists in the termite gut.</title>
        <authorList>
            <person name="Utami Y.D."/>
            <person name="Kuwahara H."/>
            <person name="Igai K."/>
            <person name="Murakami T."/>
            <person name="Sugaya K."/>
            <person name="Morikawa T."/>
            <person name="Nagura Y."/>
            <person name="Yuki M."/>
            <person name="Deevong P."/>
            <person name="Inoue T."/>
            <person name="Kihara K."/>
            <person name="Lo N."/>
            <person name="Yamada A."/>
            <person name="Ohkuma M."/>
            <person name="Hongoh Y."/>
        </authorList>
    </citation>
    <scope>NUCLEOTIDE SEQUENCE [LARGE SCALE GENOMIC DNA]</scope>
    <source>
        <strain evidence="3">NkOx7-01</strain>
    </source>
</reference>
<keyword evidence="1" id="KW-1188">Viral release from host cell</keyword>
<evidence type="ECO:0000313" key="4">
    <source>
        <dbReference type="Proteomes" id="UP000269352"/>
    </source>
</evidence>
<gene>
    <name evidence="3" type="ORF">NO1_1750</name>
</gene>
<evidence type="ECO:0000259" key="2">
    <source>
        <dbReference type="Pfam" id="PF17289"/>
    </source>
</evidence>
<dbReference type="Gene3D" id="3.30.420.240">
    <property type="match status" value="1"/>
</dbReference>
<comment type="caution">
    <text evidence="3">The sequence shown here is derived from an EMBL/GenBank/DDBJ whole genome shotgun (WGS) entry which is preliminary data.</text>
</comment>
<feature type="domain" description="Terminase large subunit gp17-like C-terminal" evidence="2">
    <location>
        <begin position="304"/>
        <end position="445"/>
    </location>
</feature>
<dbReference type="InterPro" id="IPR035421">
    <property type="entry name" value="Terminase_6C"/>
</dbReference>
<dbReference type="NCBIfam" id="TIGR01630">
    <property type="entry name" value="psiM2_ORF9"/>
    <property type="match status" value="1"/>
</dbReference>
<name>A0A388TDR4_TERA1</name>
<dbReference type="InterPro" id="IPR006517">
    <property type="entry name" value="Phage_terminase_lsu-like_C"/>
</dbReference>
<keyword evidence="4" id="KW-1185">Reference proteome</keyword>
<protein>
    <submittedName>
        <fullName evidence="3">Phage terminase protein</fullName>
    </submittedName>
</protein>
<dbReference type="AlphaFoldDB" id="A0A388TDR4"/>
<evidence type="ECO:0000313" key="3">
    <source>
        <dbReference type="EMBL" id="GBR74602.1"/>
    </source>
</evidence>
<accession>A0A388TDR4</accession>
<dbReference type="Pfam" id="PF17289">
    <property type="entry name" value="Terminase_6C"/>
    <property type="match status" value="1"/>
</dbReference>